<dbReference type="RefSeq" id="XP_069204790.1">
    <property type="nucleotide sequence ID" value="XM_069356853.1"/>
</dbReference>
<accession>A0ABR3PQW4</accession>
<evidence type="ECO:0000313" key="1">
    <source>
        <dbReference type="EMBL" id="KAL1404846.1"/>
    </source>
</evidence>
<name>A0ABR3PQW4_9TREE</name>
<sequence length="90" mass="9929">MTATVVSPCTWSTTAFVTSATHQVKVNVLDVRADQIGAAAGRHRSESVRDVDFALPVKDVKSDSEHMYVRLKDEQSLPNHGLSRFIVLSF</sequence>
<gene>
    <name evidence="1" type="ORF">Q8F55_008457</name>
</gene>
<keyword evidence="2" id="KW-1185">Reference proteome</keyword>
<protein>
    <submittedName>
        <fullName evidence="1">Uncharacterized protein</fullName>
    </submittedName>
</protein>
<organism evidence="1 2">
    <name type="scientific">Vanrija albida</name>
    <dbReference type="NCBI Taxonomy" id="181172"/>
    <lineage>
        <taxon>Eukaryota</taxon>
        <taxon>Fungi</taxon>
        <taxon>Dikarya</taxon>
        <taxon>Basidiomycota</taxon>
        <taxon>Agaricomycotina</taxon>
        <taxon>Tremellomycetes</taxon>
        <taxon>Trichosporonales</taxon>
        <taxon>Trichosporonaceae</taxon>
        <taxon>Vanrija</taxon>
    </lineage>
</organism>
<proteinExistence type="predicted"/>
<dbReference type="GeneID" id="95989500"/>
<dbReference type="Proteomes" id="UP001565368">
    <property type="component" value="Unassembled WGS sequence"/>
</dbReference>
<dbReference type="EMBL" id="JBBXJM010000007">
    <property type="protein sequence ID" value="KAL1404846.1"/>
    <property type="molecule type" value="Genomic_DNA"/>
</dbReference>
<evidence type="ECO:0000313" key="2">
    <source>
        <dbReference type="Proteomes" id="UP001565368"/>
    </source>
</evidence>
<comment type="caution">
    <text evidence="1">The sequence shown here is derived from an EMBL/GenBank/DDBJ whole genome shotgun (WGS) entry which is preliminary data.</text>
</comment>
<reference evidence="1 2" key="1">
    <citation type="submission" date="2023-08" db="EMBL/GenBank/DDBJ databases">
        <title>Annotated Genome Sequence of Vanrija albida AlHP1.</title>
        <authorList>
            <person name="Herzog R."/>
        </authorList>
    </citation>
    <scope>NUCLEOTIDE SEQUENCE [LARGE SCALE GENOMIC DNA]</scope>
    <source>
        <strain evidence="1 2">AlHP1</strain>
    </source>
</reference>